<feature type="compositionally biased region" description="Polar residues" evidence="4">
    <location>
        <begin position="911"/>
        <end position="920"/>
    </location>
</feature>
<evidence type="ECO:0000256" key="2">
    <source>
        <dbReference type="ARBA" id="ARBA00022801"/>
    </source>
</evidence>
<evidence type="ECO:0000313" key="6">
    <source>
        <dbReference type="EMBL" id="TLP97362.1"/>
    </source>
</evidence>
<proteinExistence type="predicted"/>
<dbReference type="PANTHER" id="PTHR35372">
    <property type="entry name" value="ATP BINDING PROTEIN-RELATED"/>
    <property type="match status" value="1"/>
</dbReference>
<name>A0A5R9BCN1_9MICC</name>
<dbReference type="InterPro" id="IPR045455">
    <property type="entry name" value="NrS-1_pol-like_helicase"/>
</dbReference>
<dbReference type="AlphaFoldDB" id="A0A5R9BCN1"/>
<dbReference type="OrthoDB" id="9763644at2"/>
<evidence type="ECO:0000256" key="1">
    <source>
        <dbReference type="ARBA" id="ARBA00022741"/>
    </source>
</evidence>
<dbReference type="InterPro" id="IPR014818">
    <property type="entry name" value="Phage/plasmid_primase_P4_C"/>
</dbReference>
<protein>
    <recommendedName>
        <fullName evidence="5">SF3 helicase domain-containing protein</fullName>
    </recommendedName>
</protein>
<keyword evidence="1" id="KW-0547">Nucleotide-binding</keyword>
<feature type="region of interest" description="Disordered" evidence="4">
    <location>
        <begin position="462"/>
        <end position="482"/>
    </location>
</feature>
<dbReference type="GO" id="GO:0005524">
    <property type="term" value="F:ATP binding"/>
    <property type="evidence" value="ECO:0007669"/>
    <property type="project" value="UniProtKB-KW"/>
</dbReference>
<feature type="compositionally biased region" description="Basic residues" evidence="4">
    <location>
        <begin position="894"/>
        <end position="910"/>
    </location>
</feature>
<dbReference type="InterPro" id="IPR051620">
    <property type="entry name" value="ORF904-like_C"/>
</dbReference>
<dbReference type="GO" id="GO:0016787">
    <property type="term" value="F:hydrolase activity"/>
    <property type="evidence" value="ECO:0007669"/>
    <property type="project" value="UniProtKB-KW"/>
</dbReference>
<feature type="region of interest" description="Disordered" evidence="4">
    <location>
        <begin position="346"/>
        <end position="366"/>
    </location>
</feature>
<dbReference type="InterPro" id="IPR014015">
    <property type="entry name" value="Helicase_SF3_DNA-vir"/>
</dbReference>
<dbReference type="NCBIfam" id="TIGR01613">
    <property type="entry name" value="primase_Cterm"/>
    <property type="match status" value="1"/>
</dbReference>
<dbReference type="EMBL" id="VAVZ01000018">
    <property type="protein sequence ID" value="TLP97362.1"/>
    <property type="molecule type" value="Genomic_DNA"/>
</dbReference>
<dbReference type="SUPFAM" id="SSF52540">
    <property type="entry name" value="P-loop containing nucleoside triphosphate hydrolases"/>
    <property type="match status" value="1"/>
</dbReference>
<dbReference type="Gene3D" id="3.40.50.300">
    <property type="entry name" value="P-loop containing nucleotide triphosphate hydrolases"/>
    <property type="match status" value="1"/>
</dbReference>
<keyword evidence="3" id="KW-0067">ATP-binding</keyword>
<dbReference type="SMART" id="SM00885">
    <property type="entry name" value="D5_N"/>
    <property type="match status" value="1"/>
</dbReference>
<feature type="region of interest" description="Disordered" evidence="4">
    <location>
        <begin position="853"/>
        <end position="920"/>
    </location>
</feature>
<evidence type="ECO:0000256" key="3">
    <source>
        <dbReference type="ARBA" id="ARBA00022840"/>
    </source>
</evidence>
<dbReference type="Proteomes" id="UP000310458">
    <property type="component" value="Unassembled WGS sequence"/>
</dbReference>
<dbReference type="InterPro" id="IPR006500">
    <property type="entry name" value="Helicase_put_C_phage/plasmid"/>
</dbReference>
<comment type="caution">
    <text evidence="6">The sequence shown here is derived from an EMBL/GenBank/DDBJ whole genome shotgun (WGS) entry which is preliminary data.</text>
</comment>
<gene>
    <name evidence="6" type="ORF">FEF26_07865</name>
</gene>
<evidence type="ECO:0000259" key="5">
    <source>
        <dbReference type="PROSITE" id="PS51206"/>
    </source>
</evidence>
<feature type="region of interest" description="Disordered" evidence="4">
    <location>
        <begin position="217"/>
        <end position="244"/>
    </location>
</feature>
<evidence type="ECO:0000256" key="4">
    <source>
        <dbReference type="SAM" id="MobiDB-lite"/>
    </source>
</evidence>
<dbReference type="RefSeq" id="WP_138252989.1">
    <property type="nucleotide sequence ID" value="NZ_VAVZ01000018.1"/>
</dbReference>
<reference evidence="6 7" key="1">
    <citation type="submission" date="2019-05" db="EMBL/GenBank/DDBJ databases">
        <title>Nesterenkonia sp. GY074 isolated from the Southern Atlantic Ocean.</title>
        <authorList>
            <person name="Zhang G."/>
        </authorList>
    </citation>
    <scope>NUCLEOTIDE SEQUENCE [LARGE SCALE GENOMIC DNA]</scope>
    <source>
        <strain evidence="6 7">GY074</strain>
    </source>
</reference>
<feature type="domain" description="SF3 helicase" evidence="5">
    <location>
        <begin position="569"/>
        <end position="729"/>
    </location>
</feature>
<keyword evidence="2" id="KW-0378">Hydrolase</keyword>
<dbReference type="PANTHER" id="PTHR35372:SF2">
    <property type="entry name" value="SF3 HELICASE DOMAIN-CONTAINING PROTEIN"/>
    <property type="match status" value="1"/>
</dbReference>
<sequence length="920" mass="102877">MSEDNQFSPQGLRETARELLAAGICCFPIGYNKGIRKMPLIEGWPDIQPTEEHFEEWWGENRKPHFRKAEGIAAVCGAPSGNLVLLEIEGAHEDKLPKLHEQFRSLGSRAEKLWQQVRTGWMEISPSGGVHWFIRLQLAEGEPLFRKERLALDEDGGVIAEANGARHAAALAPSYGKTHASGKPYERQLGGPDTIPVLFQDEFELVLDAFRSLNEGAAPATRKSAQPRRQHNRPPGARSTPWDDFNAKHDLSQMIEELHWTFVREQELEDRTVQYWSRPGSSNPRDHEAILTIYDEDHDERPGEQFFYAFAGDLPIEESLTAFGLFMHLEHKDDKTAAIKAASKAGYGQRPTKKQNSLSPAAIERGQAATGTDGVLVDLDTKRAEKSAESSADVLSGTLEQEHTDDANANLFASHHCEVIRFSSTSGVWMLWNGTRWVAQPSKGGAERELAKKTARELPTMEFDDQGEPDKSATNAMQKHKKYSLSRQGISNMLTMAASLPELVTEADAFDGHPWELNTPGGILNLRTGTLQPHDPEKLHTKLTKATPQFDADRGLWEDFLKVSVPDPEVRRYLKRLTGLALIGEVLEHVVVFIWGRSGRGKSTFVESLRTALGDYAVVVPDGLLLEVKGAKEDETEVVMLEGARFALIDEVKVNDRFDEKRFKKLSGGVTLNGRRRYQDHHNFTPSHTHFLVGNHQPNFDGSDDAMRRRLRVIPFDEDIPEDKKLPGLQARLINEHLGAVLAWAAEGAVEYHQYGLGEVPPLVKATTSDYAEESDPVGQFLDEQCLIAEHETILVSEFRGCYVQWCQARGLPPMGDKRIADALQRHGIKVGNKAPRSMHGRQYGGVRMLTQKEREARSEKHNESLGYSEEKASPQGSARTSESDRKAKATPPQRRRATRRRVPPKRQGKVRSTGSGPPR</sequence>
<accession>A0A5R9BCN1</accession>
<keyword evidence="7" id="KW-1185">Reference proteome</keyword>
<dbReference type="SUPFAM" id="SSF56747">
    <property type="entry name" value="Prim-pol domain"/>
    <property type="match status" value="1"/>
</dbReference>
<feature type="compositionally biased region" description="Basic and acidic residues" evidence="4">
    <location>
        <begin position="853"/>
        <end position="873"/>
    </location>
</feature>
<dbReference type="Pfam" id="PF19263">
    <property type="entry name" value="DUF5906"/>
    <property type="match status" value="1"/>
</dbReference>
<organism evidence="6 7">
    <name type="scientific">Nesterenkonia salmonea</name>
    <dbReference type="NCBI Taxonomy" id="1804987"/>
    <lineage>
        <taxon>Bacteria</taxon>
        <taxon>Bacillati</taxon>
        <taxon>Actinomycetota</taxon>
        <taxon>Actinomycetes</taxon>
        <taxon>Micrococcales</taxon>
        <taxon>Micrococcaceae</taxon>
        <taxon>Nesterenkonia</taxon>
    </lineage>
</organism>
<dbReference type="InterPro" id="IPR027417">
    <property type="entry name" value="P-loop_NTPase"/>
</dbReference>
<dbReference type="Pfam" id="PF08706">
    <property type="entry name" value="D5_N"/>
    <property type="match status" value="1"/>
</dbReference>
<dbReference type="PROSITE" id="PS51206">
    <property type="entry name" value="SF3_HELICASE_1"/>
    <property type="match status" value="1"/>
</dbReference>
<evidence type="ECO:0000313" key="7">
    <source>
        <dbReference type="Proteomes" id="UP000310458"/>
    </source>
</evidence>